<sequence length="217" mass="25656">MITRDSTAKHDIQVEADFYQFTSYVHLQRWISYWYQIDTILRHAPRTVLEIGPGNGLTTAALQKSGIEVKTFDFDPELAPDYVGDVRRLSEIVPAKSHDLVCAFQVLEHLPFADFDKAIGELTKVARRTVIISLPHWGYPLELRFRFLKDRFRYIFSRKLVRPKTWIFDGQHHWELGTRGHSIEQAAAVIRRHLRIERQWFCPDYSYHYFFECTVPE</sequence>
<dbReference type="InterPro" id="IPR029063">
    <property type="entry name" value="SAM-dependent_MTases_sf"/>
</dbReference>
<dbReference type="GO" id="GO:0032259">
    <property type="term" value="P:methylation"/>
    <property type="evidence" value="ECO:0007669"/>
    <property type="project" value="UniProtKB-KW"/>
</dbReference>
<dbReference type="GO" id="GO:0061542">
    <property type="term" value="F:3-demethylubiquinol 3-O-methyltransferase activity"/>
    <property type="evidence" value="ECO:0007669"/>
    <property type="project" value="UniProtKB-EC"/>
</dbReference>
<keyword evidence="2" id="KW-1185">Reference proteome</keyword>
<dbReference type="Pfam" id="PF13489">
    <property type="entry name" value="Methyltransf_23"/>
    <property type="match status" value="1"/>
</dbReference>
<protein>
    <submittedName>
        <fullName evidence="1">Class I SAM-dependent methyltransferase</fullName>
        <ecNumber evidence="1">2.1.1.222</ecNumber>
        <ecNumber evidence="1">2.1.1.64</ecNumber>
    </submittedName>
</protein>
<dbReference type="Proteomes" id="UP001589775">
    <property type="component" value="Unassembled WGS sequence"/>
</dbReference>
<dbReference type="SUPFAM" id="SSF53335">
    <property type="entry name" value="S-adenosyl-L-methionine-dependent methyltransferases"/>
    <property type="match status" value="1"/>
</dbReference>
<evidence type="ECO:0000313" key="1">
    <source>
        <dbReference type="EMBL" id="MFC0242365.1"/>
    </source>
</evidence>
<dbReference type="EC" id="2.1.1.64" evidence="1"/>
<accession>A0ABV6EVW2</accession>
<evidence type="ECO:0000313" key="2">
    <source>
        <dbReference type="Proteomes" id="UP001589775"/>
    </source>
</evidence>
<comment type="caution">
    <text evidence="1">The sequence shown here is derived from an EMBL/GenBank/DDBJ whole genome shotgun (WGS) entry which is preliminary data.</text>
</comment>
<organism evidence="1 2">
    <name type="scientific">Rhodopseudomonas telluris</name>
    <dbReference type="NCBI Taxonomy" id="644215"/>
    <lineage>
        <taxon>Bacteria</taxon>
        <taxon>Pseudomonadati</taxon>
        <taxon>Pseudomonadota</taxon>
        <taxon>Alphaproteobacteria</taxon>
        <taxon>Hyphomicrobiales</taxon>
        <taxon>Nitrobacteraceae</taxon>
        <taxon>Rhodopseudomonas</taxon>
    </lineage>
</organism>
<dbReference type="Gene3D" id="3.40.50.150">
    <property type="entry name" value="Vaccinia Virus protein VP39"/>
    <property type="match status" value="1"/>
</dbReference>
<proteinExistence type="predicted"/>
<dbReference type="EC" id="2.1.1.222" evidence="1"/>
<dbReference type="EMBL" id="JBHLWM010000008">
    <property type="protein sequence ID" value="MFC0242365.1"/>
    <property type="molecule type" value="Genomic_DNA"/>
</dbReference>
<dbReference type="RefSeq" id="WP_378390275.1">
    <property type="nucleotide sequence ID" value="NZ_JBHLWM010000008.1"/>
</dbReference>
<reference evidence="1 2" key="1">
    <citation type="submission" date="2024-09" db="EMBL/GenBank/DDBJ databases">
        <authorList>
            <person name="Sun Q."/>
            <person name="Mori K."/>
        </authorList>
    </citation>
    <scope>NUCLEOTIDE SEQUENCE [LARGE SCALE GENOMIC DNA]</scope>
    <source>
        <strain evidence="1 2">KCTC 23279</strain>
    </source>
</reference>
<keyword evidence="1" id="KW-0808">Transferase</keyword>
<dbReference type="GO" id="GO:0102208">
    <property type="term" value="F:2-polyprenyl-6-hydroxyphenol methylase activity"/>
    <property type="evidence" value="ECO:0007669"/>
    <property type="project" value="UniProtKB-EC"/>
</dbReference>
<gene>
    <name evidence="1" type="ORF">ACFFJ6_17880</name>
</gene>
<keyword evidence="1" id="KW-0489">Methyltransferase</keyword>
<name>A0ABV6EVW2_9BRAD</name>